<dbReference type="SUPFAM" id="SSF56672">
    <property type="entry name" value="DNA/RNA polymerases"/>
    <property type="match status" value="1"/>
</dbReference>
<dbReference type="Pfam" id="PF00078">
    <property type="entry name" value="RVT_1"/>
    <property type="match status" value="1"/>
</dbReference>
<dbReference type="InterPro" id="IPR000477">
    <property type="entry name" value="RT_dom"/>
</dbReference>
<sequence length="816" mass="91285">MSPGKSSSPVLLFVVMNCMKSISSVFYTVSPSFKVDEHLIWIEISGRPLCTWGSAAFKKFLGLFEKFMFFEIEQTTAICIEDEKEVEKDKYSDDVNFVDEFDDIINDLNENKGHSDIYSEDNNDSNKEKKDYQKIKEPISAHHQSSNETISRPPGFEHYKKEESSTSRCSTSLLDIGRRILKALPDVRVTALDRDHHNLLCHVKLNGLKVKIKEWLGTTKSNKRHHKHEALATLKIIEIKIDSNTFSLEDRKSRIKLLHEIDKIDYLEALDLLQKSRIKWGIKGNENTKFFHGLVNKKCRTKSIQEFPPISCPSTLSPSDHELLEKDVSLDEIKIAVWDRGSDKAPGPDGFTFGLIKHYWELIKYDIQIFVSKFLESKQMPVGSNSSFIILILKRSWIKACLESSRTSILVNRCPTFEFSVKRGSRQGDPLSPFLFILFMEGIHVALMEATQYGLIHVIKIGSSNITLSHIFYADDVVITIEWSSLDMDNTIRVLYVFYLASGLNINIHKSNVYGVGVFDNEPQQDIAPRLAVAFDRVEAADPNNCGTMAIRILRCSVENRLKLLGLKITTWMDFFIPLSLLVISNFLEGSLLMMAESFCFEGWRVYFSSSEGASPSPSSSGAAPHGGNHASIFEEGAVSPRHPAYEPDERVGGESIWDIQRSPALVEVGSGTGWTVYSPLSGITRHSGGAVDSVISSPHLSGATMLLTDQNFNTNLSDPAGGGDPILYQHLFRFFGHPEVYIPILPGSGLSGMPRRVTDYPDGYAGWNALSSSGSYISVVGICRFFLVITITSSSGNNERCALSPWAVEQNQTIP</sequence>
<dbReference type="GO" id="GO:0005739">
    <property type="term" value="C:mitochondrion"/>
    <property type="evidence" value="ECO:0007669"/>
    <property type="project" value="GOC"/>
</dbReference>
<dbReference type="InterPro" id="IPR043502">
    <property type="entry name" value="DNA/RNA_pol_sf"/>
</dbReference>
<accession>A0A6L2MF19</accession>
<dbReference type="PANTHER" id="PTHR10422:SF18">
    <property type="entry name" value="CYTOCHROME C OXIDASE SUBUNIT 1"/>
    <property type="match status" value="1"/>
</dbReference>
<dbReference type="PROSITE" id="PS50855">
    <property type="entry name" value="COX1"/>
    <property type="match status" value="1"/>
</dbReference>
<dbReference type="GO" id="GO:0006123">
    <property type="term" value="P:mitochondrial electron transport, cytochrome c to oxygen"/>
    <property type="evidence" value="ECO:0007669"/>
    <property type="project" value="TreeGrafter"/>
</dbReference>
<protein>
    <submittedName>
        <fullName evidence="3">Cytochrome oxidase subunit I, mitochondrial</fullName>
    </submittedName>
</protein>
<evidence type="ECO:0000256" key="1">
    <source>
        <dbReference type="SAM" id="MobiDB-lite"/>
    </source>
</evidence>
<dbReference type="AlphaFoldDB" id="A0A6L2MF19"/>
<comment type="caution">
    <text evidence="3">The sequence shown here is derived from an EMBL/GenBank/DDBJ whole genome shotgun (WGS) entry which is preliminary data.</text>
</comment>
<dbReference type="InterPro" id="IPR000883">
    <property type="entry name" value="Cyt_C_Oxase_1"/>
</dbReference>
<feature type="domain" description="Cytochrome oxidase subunit I profile" evidence="2">
    <location>
        <begin position="702"/>
        <end position="751"/>
    </location>
</feature>
<dbReference type="GO" id="GO:0020037">
    <property type="term" value="F:heme binding"/>
    <property type="evidence" value="ECO:0007669"/>
    <property type="project" value="InterPro"/>
</dbReference>
<feature type="region of interest" description="Disordered" evidence="1">
    <location>
        <begin position="112"/>
        <end position="131"/>
    </location>
</feature>
<dbReference type="Gene3D" id="1.20.210.10">
    <property type="entry name" value="Cytochrome c oxidase-like, subunit I domain"/>
    <property type="match status" value="2"/>
</dbReference>
<feature type="region of interest" description="Disordered" evidence="1">
    <location>
        <begin position="137"/>
        <end position="164"/>
    </location>
</feature>
<dbReference type="PANTHER" id="PTHR10422">
    <property type="entry name" value="CYTOCHROME C OXIDASE SUBUNIT 1"/>
    <property type="match status" value="1"/>
</dbReference>
<dbReference type="GO" id="GO:0015990">
    <property type="term" value="P:electron transport coupled proton transport"/>
    <property type="evidence" value="ECO:0007669"/>
    <property type="project" value="TreeGrafter"/>
</dbReference>
<dbReference type="GO" id="GO:0016020">
    <property type="term" value="C:membrane"/>
    <property type="evidence" value="ECO:0007669"/>
    <property type="project" value="InterPro"/>
</dbReference>
<evidence type="ECO:0000313" key="3">
    <source>
        <dbReference type="EMBL" id="GEU72290.1"/>
    </source>
</evidence>
<evidence type="ECO:0000259" key="2">
    <source>
        <dbReference type="PROSITE" id="PS50855"/>
    </source>
</evidence>
<reference evidence="3" key="1">
    <citation type="journal article" date="2019" name="Sci. Rep.">
        <title>Draft genome of Tanacetum cinerariifolium, the natural source of mosquito coil.</title>
        <authorList>
            <person name="Yamashiro T."/>
            <person name="Shiraishi A."/>
            <person name="Satake H."/>
            <person name="Nakayama K."/>
        </authorList>
    </citation>
    <scope>NUCLEOTIDE SEQUENCE</scope>
</reference>
<dbReference type="GO" id="GO:0004129">
    <property type="term" value="F:cytochrome-c oxidase activity"/>
    <property type="evidence" value="ECO:0007669"/>
    <property type="project" value="InterPro"/>
</dbReference>
<feature type="compositionally biased region" description="Basic and acidic residues" evidence="1">
    <location>
        <begin position="155"/>
        <end position="164"/>
    </location>
</feature>
<name>A0A6L2MF19_TANCI</name>
<dbReference type="InterPro" id="IPR036927">
    <property type="entry name" value="Cyt_c_oxase-like_su1_sf"/>
</dbReference>
<dbReference type="InterPro" id="IPR023616">
    <property type="entry name" value="Cyt_c_oxase-like_su1_dom"/>
</dbReference>
<gene>
    <name evidence="3" type="ORF">Tci_044268</name>
</gene>
<organism evidence="3">
    <name type="scientific">Tanacetum cinerariifolium</name>
    <name type="common">Dalmatian daisy</name>
    <name type="synonym">Chrysanthemum cinerariifolium</name>
    <dbReference type="NCBI Taxonomy" id="118510"/>
    <lineage>
        <taxon>Eukaryota</taxon>
        <taxon>Viridiplantae</taxon>
        <taxon>Streptophyta</taxon>
        <taxon>Embryophyta</taxon>
        <taxon>Tracheophyta</taxon>
        <taxon>Spermatophyta</taxon>
        <taxon>Magnoliopsida</taxon>
        <taxon>eudicotyledons</taxon>
        <taxon>Gunneridae</taxon>
        <taxon>Pentapetalae</taxon>
        <taxon>asterids</taxon>
        <taxon>campanulids</taxon>
        <taxon>Asterales</taxon>
        <taxon>Asteraceae</taxon>
        <taxon>Asteroideae</taxon>
        <taxon>Anthemideae</taxon>
        <taxon>Anthemidinae</taxon>
        <taxon>Tanacetum</taxon>
    </lineage>
</organism>
<dbReference type="SUPFAM" id="SSF81442">
    <property type="entry name" value="Cytochrome c oxidase subunit I-like"/>
    <property type="match status" value="1"/>
</dbReference>
<dbReference type="EMBL" id="BKCJ010006462">
    <property type="protein sequence ID" value="GEU72290.1"/>
    <property type="molecule type" value="Genomic_DNA"/>
</dbReference>
<proteinExistence type="predicted"/>